<dbReference type="PANTHER" id="PTHR47592:SF30">
    <property type="entry name" value="CCHC-TYPE DOMAIN-CONTAINING PROTEIN"/>
    <property type="match status" value="1"/>
</dbReference>
<protein>
    <submittedName>
        <fullName evidence="2">Uncharacterized protein</fullName>
    </submittedName>
</protein>
<comment type="caution">
    <text evidence="2">The sequence shown here is derived from an EMBL/GenBank/DDBJ whole genome shotgun (WGS) entry which is preliminary data.</text>
</comment>
<keyword evidence="3" id="KW-1185">Reference proteome</keyword>
<gene>
    <name evidence="2" type="ORF">LSAT_V11C200071590</name>
</gene>
<name>A0A9R1WAV6_LACSA</name>
<dbReference type="Proteomes" id="UP000235145">
    <property type="component" value="Unassembled WGS sequence"/>
</dbReference>
<feature type="compositionally biased region" description="Basic and acidic residues" evidence="1">
    <location>
        <begin position="83"/>
        <end position="97"/>
    </location>
</feature>
<sequence>MVNRLNMLSITLSELVQVSTIIENFPPSLKDFSKRMMHKLEDYPLDTLIKHLHIEEKTCFEDKGSKVELSVHHLSGGGFVHMDTSRGRNKRNLEPKKQSFKKPCNHNPNSKPKRVSPFLVCREIGHYVSECKDRKSVRTTHVVKQGLVYADKFNKGRFKMELEKGKIVITKGKMLKSKINLKVTLKFYTRIEAGNISTNSLTHFAKRMASNTKELYPILLNIMVFYKERIEPFVRWSIAC</sequence>
<dbReference type="EMBL" id="NBSK02000002">
    <property type="protein sequence ID" value="KAJ0220528.1"/>
    <property type="molecule type" value="Genomic_DNA"/>
</dbReference>
<evidence type="ECO:0000256" key="1">
    <source>
        <dbReference type="SAM" id="MobiDB-lite"/>
    </source>
</evidence>
<evidence type="ECO:0000313" key="3">
    <source>
        <dbReference type="Proteomes" id="UP000235145"/>
    </source>
</evidence>
<dbReference type="PANTHER" id="PTHR47592">
    <property type="entry name" value="PBF68 PROTEIN"/>
    <property type="match status" value="1"/>
</dbReference>
<feature type="region of interest" description="Disordered" evidence="1">
    <location>
        <begin position="80"/>
        <end position="111"/>
    </location>
</feature>
<dbReference type="AlphaFoldDB" id="A0A9R1WAV6"/>
<accession>A0A9R1WAV6</accession>
<organism evidence="2 3">
    <name type="scientific">Lactuca sativa</name>
    <name type="common">Garden lettuce</name>
    <dbReference type="NCBI Taxonomy" id="4236"/>
    <lineage>
        <taxon>Eukaryota</taxon>
        <taxon>Viridiplantae</taxon>
        <taxon>Streptophyta</taxon>
        <taxon>Embryophyta</taxon>
        <taxon>Tracheophyta</taxon>
        <taxon>Spermatophyta</taxon>
        <taxon>Magnoliopsida</taxon>
        <taxon>eudicotyledons</taxon>
        <taxon>Gunneridae</taxon>
        <taxon>Pentapetalae</taxon>
        <taxon>asterids</taxon>
        <taxon>campanulids</taxon>
        <taxon>Asterales</taxon>
        <taxon>Asteraceae</taxon>
        <taxon>Cichorioideae</taxon>
        <taxon>Cichorieae</taxon>
        <taxon>Lactucinae</taxon>
        <taxon>Lactuca</taxon>
    </lineage>
</organism>
<proteinExistence type="predicted"/>
<reference evidence="2 3" key="1">
    <citation type="journal article" date="2017" name="Nat. Commun.">
        <title>Genome assembly with in vitro proximity ligation data and whole-genome triplication in lettuce.</title>
        <authorList>
            <person name="Reyes-Chin-Wo S."/>
            <person name="Wang Z."/>
            <person name="Yang X."/>
            <person name="Kozik A."/>
            <person name="Arikit S."/>
            <person name="Song C."/>
            <person name="Xia L."/>
            <person name="Froenicke L."/>
            <person name="Lavelle D.O."/>
            <person name="Truco M.J."/>
            <person name="Xia R."/>
            <person name="Zhu S."/>
            <person name="Xu C."/>
            <person name="Xu H."/>
            <person name="Xu X."/>
            <person name="Cox K."/>
            <person name="Korf I."/>
            <person name="Meyers B.C."/>
            <person name="Michelmore R.W."/>
        </authorList>
    </citation>
    <scope>NUCLEOTIDE SEQUENCE [LARGE SCALE GENOMIC DNA]</scope>
    <source>
        <strain evidence="3">cv. Salinas</strain>
        <tissue evidence="2">Seedlings</tissue>
    </source>
</reference>
<evidence type="ECO:0000313" key="2">
    <source>
        <dbReference type="EMBL" id="KAJ0220528.1"/>
    </source>
</evidence>